<dbReference type="GO" id="GO:0016301">
    <property type="term" value="F:kinase activity"/>
    <property type="evidence" value="ECO:0007669"/>
    <property type="project" value="UniProtKB-KW"/>
</dbReference>
<proteinExistence type="predicted"/>
<protein>
    <submittedName>
        <fullName evidence="2">Phosphatidylinositol-4-phosphate 5-kinase</fullName>
    </submittedName>
</protein>
<evidence type="ECO:0000256" key="1">
    <source>
        <dbReference type="ARBA" id="ARBA00022737"/>
    </source>
</evidence>
<dbReference type="InterPro" id="IPR003409">
    <property type="entry name" value="MORN"/>
</dbReference>
<reference evidence="2" key="1">
    <citation type="journal article" date="2014" name="Genome Biol. Evol.">
        <title>Pangenome evidence for extensive interdomain horizontal transfer affecting lineage core and shell genes in uncultured planktonic thaumarchaeota and euryarchaeota.</title>
        <authorList>
            <person name="Deschamps P."/>
            <person name="Zivanovic Y."/>
            <person name="Moreira D."/>
            <person name="Rodriguez-Valera F."/>
            <person name="Lopez-Garcia P."/>
        </authorList>
    </citation>
    <scope>NUCLEOTIDE SEQUENCE</scope>
</reference>
<evidence type="ECO:0000313" key="2">
    <source>
        <dbReference type="EMBL" id="AIF13283.1"/>
    </source>
</evidence>
<dbReference type="SUPFAM" id="SSF82185">
    <property type="entry name" value="Histone H3 K4-specific methyltransferase SET7/9 N-terminal domain"/>
    <property type="match status" value="1"/>
</dbReference>
<dbReference type="PANTHER" id="PTHR23084:SF179">
    <property type="entry name" value="OS10G0565000 PROTEIN"/>
    <property type="match status" value="1"/>
</dbReference>
<organism evidence="2">
    <name type="scientific">uncultured marine thaumarchaeote KM3_61_F08</name>
    <dbReference type="NCBI Taxonomy" id="1456214"/>
    <lineage>
        <taxon>Archaea</taxon>
        <taxon>Nitrososphaerota</taxon>
        <taxon>environmental samples</taxon>
    </lineage>
</organism>
<dbReference type="PANTHER" id="PTHR23084">
    <property type="entry name" value="PHOSPHATIDYLINOSITOL-4-PHOSPHATE 5-KINASE RELATED"/>
    <property type="match status" value="1"/>
</dbReference>
<keyword evidence="2" id="KW-0418">Kinase</keyword>
<keyword evidence="1" id="KW-0677">Repeat</keyword>
<dbReference type="Pfam" id="PF02493">
    <property type="entry name" value="MORN"/>
    <property type="match status" value="4"/>
</dbReference>
<name>A0A075HHA6_9ARCH</name>
<dbReference type="Gene3D" id="2.20.110.10">
    <property type="entry name" value="Histone H3 K4-specific methyltransferase SET7/9 N-terminal domain"/>
    <property type="match status" value="2"/>
</dbReference>
<sequence length="198" mass="21599">MSSRTLHRGRLFGRMASAWMVGGLVLLVIGLGAGADTGQWITDQDSGCAVWNPAPQPGESIEWNGDCVGDQASGYGILKWMRNGVEKERAEGNFSAGRLEGKGVWQWTSGHRYQGDFSAGEFSGEGVFTWPDGAKYSGEFRNNNRHGIGKHQAPNGARYEGPYRGGKRHGVGRCYQPGDGWSSCQWRDGERIDGLTEV</sequence>
<dbReference type="SMART" id="SM00698">
    <property type="entry name" value="MORN"/>
    <property type="match status" value="4"/>
</dbReference>
<accession>A0A075HHA6</accession>
<keyword evidence="2" id="KW-0808">Transferase</keyword>
<dbReference type="EMBL" id="KF900969">
    <property type="protein sequence ID" value="AIF13283.1"/>
    <property type="molecule type" value="Genomic_DNA"/>
</dbReference>
<dbReference type="AlphaFoldDB" id="A0A075HHA6"/>